<evidence type="ECO:0000256" key="3">
    <source>
        <dbReference type="ARBA" id="ARBA00019463"/>
    </source>
</evidence>
<dbReference type="PANTHER" id="PTHR48491">
    <property type="entry name" value="INTERLEUKIN-5"/>
    <property type="match status" value="1"/>
</dbReference>
<evidence type="ECO:0000256" key="11">
    <source>
        <dbReference type="RuleBase" id="RU363136"/>
    </source>
</evidence>
<dbReference type="PRINTS" id="PR00432">
    <property type="entry name" value="INTERLEUKIN5"/>
</dbReference>
<name>A0A2J8LS15_PANTR</name>
<keyword evidence="4 11" id="KW-0202">Cytokine</keyword>
<comment type="subunit">
    <text evidence="10">Homodimer; disulfide-linked. Interacts with IL5RA. Interacts with CSF2RB.</text>
</comment>
<dbReference type="SMR" id="A0A2J8LS15"/>
<keyword evidence="9 11" id="KW-0325">Glycoprotein</keyword>
<evidence type="ECO:0000256" key="2">
    <source>
        <dbReference type="ARBA" id="ARBA00006740"/>
    </source>
</evidence>
<dbReference type="GO" id="GO:0008083">
    <property type="term" value="F:growth factor activity"/>
    <property type="evidence" value="ECO:0007669"/>
    <property type="project" value="UniProtKB-UniRule"/>
</dbReference>
<comment type="similarity">
    <text evidence="2 11">Belongs to the IL-5 family.</text>
</comment>
<evidence type="ECO:0000256" key="8">
    <source>
        <dbReference type="ARBA" id="ARBA00023157"/>
    </source>
</evidence>
<evidence type="ECO:0000256" key="5">
    <source>
        <dbReference type="ARBA" id="ARBA00022525"/>
    </source>
</evidence>
<comment type="subcellular location">
    <subcellularLocation>
        <location evidence="1 11">Secreted</location>
    </subcellularLocation>
</comment>
<reference evidence="12 13" key="1">
    <citation type="submission" date="2017-12" db="EMBL/GenBank/DDBJ databases">
        <title>High-resolution comparative analysis of great ape genomes.</title>
        <authorList>
            <person name="Pollen A."/>
            <person name="Hastie A."/>
            <person name="Hormozdiari F."/>
            <person name="Dougherty M."/>
            <person name="Liu R."/>
            <person name="Chaisson M."/>
            <person name="Hoppe E."/>
            <person name="Hill C."/>
            <person name="Pang A."/>
            <person name="Hillier L."/>
            <person name="Baker C."/>
            <person name="Armstrong J."/>
            <person name="Shendure J."/>
            <person name="Paten B."/>
            <person name="Wilson R."/>
            <person name="Chao H."/>
            <person name="Schneider V."/>
            <person name="Ventura M."/>
            <person name="Kronenberg Z."/>
            <person name="Murali S."/>
            <person name="Gordon D."/>
            <person name="Cantsilieris S."/>
            <person name="Munson K."/>
            <person name="Nelson B."/>
            <person name="Raja A."/>
            <person name="Underwood J."/>
            <person name="Diekhans M."/>
            <person name="Fiddes I."/>
            <person name="Haussler D."/>
            <person name="Eichler E."/>
        </authorList>
    </citation>
    <scope>NUCLEOTIDE SEQUENCE [LARGE SCALE GENOMIC DNA]</scope>
    <source>
        <tissue evidence="12">Blood</tissue>
    </source>
</reference>
<accession>A0A2J8LS15</accession>
<keyword evidence="8 11" id="KW-1015">Disulfide bond</keyword>
<comment type="caution">
    <text evidence="12">The sequence shown here is derived from an EMBL/GenBank/DDBJ whole genome shotgun (WGS) entry which is preliminary data.</text>
</comment>
<protein>
    <recommendedName>
        <fullName evidence="3 11">Interleukin-5</fullName>
    </recommendedName>
    <alternativeName>
        <fullName evidence="11">Eosinophil differentiation factor</fullName>
    </alternativeName>
</protein>
<dbReference type="Proteomes" id="UP000236370">
    <property type="component" value="Unassembled WGS sequence"/>
</dbReference>
<dbReference type="Gene3D" id="1.20.1250.10">
    <property type="match status" value="1"/>
</dbReference>
<dbReference type="PANTHER" id="PTHR48491:SF1">
    <property type="entry name" value="INTERLEUKIN-5"/>
    <property type="match status" value="1"/>
</dbReference>
<dbReference type="GO" id="GO:0005137">
    <property type="term" value="F:interleukin-5 receptor binding"/>
    <property type="evidence" value="ECO:0007669"/>
    <property type="project" value="UniProtKB-UniRule"/>
</dbReference>
<evidence type="ECO:0000256" key="9">
    <source>
        <dbReference type="ARBA" id="ARBA00023180"/>
    </source>
</evidence>
<dbReference type="AlphaFoldDB" id="A0A2J8LS15"/>
<evidence type="ECO:0000256" key="6">
    <source>
        <dbReference type="ARBA" id="ARBA00022729"/>
    </source>
</evidence>
<keyword evidence="7 11" id="KW-0339">Growth factor</keyword>
<dbReference type="Pfam" id="PF02025">
    <property type="entry name" value="IL5"/>
    <property type="match status" value="1"/>
</dbReference>
<evidence type="ECO:0000256" key="4">
    <source>
        <dbReference type="ARBA" id="ARBA00022514"/>
    </source>
</evidence>
<evidence type="ECO:0000313" key="12">
    <source>
        <dbReference type="EMBL" id="PNI50067.1"/>
    </source>
</evidence>
<comment type="function">
    <text evidence="11">Homodimeric cytokine expressed predominantly by T-lymphocytes and NK cells that plays an important role in the survival, differentiation, and chemotaxis of eosinophils. Acts also on activated and resting B-cells to induce immunoglobulin production, growth, and differentiation. Mechanistically, exerts its biological effects through a receptor composed of IL5RA subunit and the cytokine receptor common subunit beta/CSF2RB. Binding to the receptor leads to activation of various kinases including LYN, SYK and JAK2 and thereby propagates signals through the RAS-MAPK and JAK-STAT5 pathways respectively.</text>
</comment>
<gene>
    <name evidence="11" type="primary">IL5</name>
    <name evidence="12" type="ORF">CK820_G0026775</name>
</gene>
<dbReference type="EMBL" id="NBAG03000279">
    <property type="protein sequence ID" value="PNI50067.1"/>
    <property type="molecule type" value="Genomic_DNA"/>
</dbReference>
<evidence type="ECO:0000256" key="1">
    <source>
        <dbReference type="ARBA" id="ARBA00004613"/>
    </source>
</evidence>
<dbReference type="GO" id="GO:0005125">
    <property type="term" value="F:cytokine activity"/>
    <property type="evidence" value="ECO:0007669"/>
    <property type="project" value="UniProtKB-UniRule"/>
</dbReference>
<evidence type="ECO:0000256" key="7">
    <source>
        <dbReference type="ARBA" id="ARBA00023030"/>
    </source>
</evidence>
<dbReference type="SUPFAM" id="SSF47266">
    <property type="entry name" value="4-helical cytokines"/>
    <property type="match status" value="1"/>
</dbReference>
<evidence type="ECO:0000313" key="13">
    <source>
        <dbReference type="Proteomes" id="UP000236370"/>
    </source>
</evidence>
<evidence type="ECO:0000256" key="10">
    <source>
        <dbReference type="ARBA" id="ARBA00034135"/>
    </source>
</evidence>
<dbReference type="GO" id="GO:0006955">
    <property type="term" value="P:immune response"/>
    <property type="evidence" value="ECO:0007669"/>
    <property type="project" value="UniProtKB-UniRule"/>
</dbReference>
<dbReference type="GO" id="GO:0005615">
    <property type="term" value="C:extracellular space"/>
    <property type="evidence" value="ECO:0007669"/>
    <property type="project" value="UniProtKB-UniRule"/>
</dbReference>
<dbReference type="InterPro" id="IPR000186">
    <property type="entry name" value="IL-5"/>
</dbReference>
<proteinExistence type="inferred from homology"/>
<keyword evidence="5 11" id="KW-0964">Secreted</keyword>
<organism evidence="12 13">
    <name type="scientific">Pan troglodytes</name>
    <name type="common">Chimpanzee</name>
    <dbReference type="NCBI Taxonomy" id="9598"/>
    <lineage>
        <taxon>Eukaryota</taxon>
        <taxon>Metazoa</taxon>
        <taxon>Chordata</taxon>
        <taxon>Craniata</taxon>
        <taxon>Vertebrata</taxon>
        <taxon>Euteleostomi</taxon>
        <taxon>Mammalia</taxon>
        <taxon>Eutheria</taxon>
        <taxon>Euarchontoglires</taxon>
        <taxon>Primates</taxon>
        <taxon>Haplorrhini</taxon>
        <taxon>Catarrhini</taxon>
        <taxon>Hominidae</taxon>
        <taxon>Pan</taxon>
    </lineage>
</organism>
<dbReference type="InterPro" id="IPR009079">
    <property type="entry name" value="4_helix_cytokine-like_core"/>
</dbReference>
<keyword evidence="6 11" id="KW-0732">Signal</keyword>
<sequence length="51" mass="5373">MGVVVGWIGDPGSGTLRIPVPVHKNHQLCTEEIFQGIGTLESQTVQGGTVE</sequence>
<feature type="non-terminal residue" evidence="12">
    <location>
        <position position="51"/>
    </location>
</feature>